<dbReference type="OrthoDB" id="1373771at2"/>
<evidence type="ECO:0000313" key="3">
    <source>
        <dbReference type="Proteomes" id="UP000335415"/>
    </source>
</evidence>
<organism evidence="2 3">
    <name type="scientific">Affinibrenneria salicis</name>
    <dbReference type="NCBI Taxonomy" id="2590031"/>
    <lineage>
        <taxon>Bacteria</taxon>
        <taxon>Pseudomonadati</taxon>
        <taxon>Pseudomonadota</taxon>
        <taxon>Gammaproteobacteria</taxon>
        <taxon>Enterobacterales</taxon>
        <taxon>Pectobacteriaceae</taxon>
        <taxon>Affinibrenneria</taxon>
    </lineage>
</organism>
<comment type="caution">
    <text evidence="2">The sequence shown here is derived from an EMBL/GenBank/DDBJ whole genome shotgun (WGS) entry which is preliminary data.</text>
</comment>
<accession>A0A5J5FZ52</accession>
<evidence type="ECO:0000313" key="2">
    <source>
        <dbReference type="EMBL" id="KAA8999078.1"/>
    </source>
</evidence>
<protein>
    <recommendedName>
        <fullName evidence="1">DUF7660 domain-containing protein</fullName>
    </recommendedName>
</protein>
<sequence>MAPMTTKDDVIKLIYRLASDRRDNPEQWENRDLSCYLEAMASWIEDMDGFYENTGRRAPGDISWSVLADILQAAKIYE</sequence>
<dbReference type="AlphaFoldDB" id="A0A5J5FZ52"/>
<name>A0A5J5FZ52_9GAMM</name>
<reference evidence="2 3" key="1">
    <citation type="submission" date="2019-09" db="EMBL/GenBank/DDBJ databases">
        <authorList>
            <person name="Li Y."/>
        </authorList>
    </citation>
    <scope>NUCLEOTIDE SEQUENCE [LARGE SCALE GENOMIC DNA]</scope>
    <source>
        <strain evidence="2 3">L3-3HA</strain>
    </source>
</reference>
<evidence type="ECO:0000259" key="1">
    <source>
        <dbReference type="Pfam" id="PF24693"/>
    </source>
</evidence>
<proteinExistence type="predicted"/>
<dbReference type="Proteomes" id="UP000335415">
    <property type="component" value="Unassembled WGS sequence"/>
</dbReference>
<dbReference type="EMBL" id="VYKJ01000007">
    <property type="protein sequence ID" value="KAA8999078.1"/>
    <property type="molecule type" value="Genomic_DNA"/>
</dbReference>
<keyword evidence="3" id="KW-1185">Reference proteome</keyword>
<feature type="domain" description="DUF7660" evidence="1">
    <location>
        <begin position="6"/>
        <end position="78"/>
    </location>
</feature>
<gene>
    <name evidence="2" type="ORF">FJU30_15045</name>
</gene>
<dbReference type="InterPro" id="IPR056077">
    <property type="entry name" value="DUF7660"/>
</dbReference>
<dbReference type="Pfam" id="PF24693">
    <property type="entry name" value="DUF7660"/>
    <property type="match status" value="1"/>
</dbReference>